<dbReference type="PANTHER" id="PTHR11085:SF4">
    <property type="entry name" value="NAD-DEPENDENT PROTEIN DEACYLASE"/>
    <property type="match status" value="1"/>
</dbReference>
<dbReference type="GO" id="GO:0017136">
    <property type="term" value="F:histone deacetylase activity, NAD-dependent"/>
    <property type="evidence" value="ECO:0007669"/>
    <property type="project" value="TreeGrafter"/>
</dbReference>
<feature type="domain" description="Deacetylase sirtuin-type" evidence="5">
    <location>
        <begin position="1"/>
        <end position="243"/>
    </location>
</feature>
<keyword evidence="4" id="KW-0479">Metal-binding</keyword>
<dbReference type="SUPFAM" id="SSF52467">
    <property type="entry name" value="DHS-like NAD/FAD-binding domain"/>
    <property type="match status" value="1"/>
</dbReference>
<feature type="active site" description="Proton acceptor" evidence="4">
    <location>
        <position position="122"/>
    </location>
</feature>
<dbReference type="Pfam" id="PF02146">
    <property type="entry name" value="SIR2"/>
    <property type="match status" value="1"/>
</dbReference>
<reference evidence="6" key="2">
    <citation type="journal article" date="2021" name="PeerJ">
        <title>Extensive microbial diversity within the chicken gut microbiome revealed by metagenomics and culture.</title>
        <authorList>
            <person name="Gilroy R."/>
            <person name="Ravi A."/>
            <person name="Getino M."/>
            <person name="Pursley I."/>
            <person name="Horton D.L."/>
            <person name="Alikhan N.F."/>
            <person name="Baker D."/>
            <person name="Gharbi K."/>
            <person name="Hall N."/>
            <person name="Watson M."/>
            <person name="Adriaenssens E.M."/>
            <person name="Foster-Nyarko E."/>
            <person name="Jarju S."/>
            <person name="Secka A."/>
            <person name="Antonio M."/>
            <person name="Oren A."/>
            <person name="Chaudhuri R.R."/>
            <person name="La Ragione R."/>
            <person name="Hildebrand F."/>
            <person name="Pallen M.J."/>
        </authorList>
    </citation>
    <scope>NUCLEOTIDE SEQUENCE</scope>
    <source>
        <strain evidence="6">9366</strain>
    </source>
</reference>
<dbReference type="Gene3D" id="3.40.50.1220">
    <property type="entry name" value="TPP-binding domain"/>
    <property type="match status" value="1"/>
</dbReference>
<feature type="binding site" evidence="4">
    <location>
        <position position="151"/>
    </location>
    <ligand>
        <name>Zn(2+)</name>
        <dbReference type="ChEBI" id="CHEBI:29105"/>
    </ligand>
</feature>
<dbReference type="InterPro" id="IPR003000">
    <property type="entry name" value="Sirtuin"/>
</dbReference>
<dbReference type="InterPro" id="IPR050134">
    <property type="entry name" value="NAD-dep_sirtuin_deacylases"/>
</dbReference>
<keyword evidence="4" id="KW-0862">Zinc</keyword>
<organism evidence="6 7">
    <name type="scientific">Candidatus Caccalectryoclostridium excrementigallinarum</name>
    <dbReference type="NCBI Taxonomy" id="2840710"/>
    <lineage>
        <taxon>Bacteria</taxon>
        <taxon>Bacillati</taxon>
        <taxon>Bacillota</taxon>
        <taxon>Clostridia</taxon>
        <taxon>Christensenellales</taxon>
        <taxon>Christensenellaceae</taxon>
        <taxon>Christensenellaceae incertae sedis</taxon>
        <taxon>Candidatus Caccalectryoclostridium</taxon>
    </lineage>
</organism>
<accession>A0A9D1SJP6</accession>
<dbReference type="Gene3D" id="3.30.1600.10">
    <property type="entry name" value="SIR2/SIRT2 'Small Domain"/>
    <property type="match status" value="1"/>
</dbReference>
<dbReference type="EMBL" id="DVNJ01000001">
    <property type="protein sequence ID" value="HIU62137.1"/>
    <property type="molecule type" value="Genomic_DNA"/>
</dbReference>
<evidence type="ECO:0000259" key="5">
    <source>
        <dbReference type="PROSITE" id="PS50305"/>
    </source>
</evidence>
<dbReference type="NCBIfam" id="NF001752">
    <property type="entry name" value="PRK00481.1-1"/>
    <property type="match status" value="1"/>
</dbReference>
<comment type="caution">
    <text evidence="6">The sequence shown here is derived from an EMBL/GenBank/DDBJ whole genome shotgun (WGS) entry which is preliminary data.</text>
</comment>
<evidence type="ECO:0000256" key="2">
    <source>
        <dbReference type="ARBA" id="ARBA00022679"/>
    </source>
</evidence>
<evidence type="ECO:0000313" key="7">
    <source>
        <dbReference type="Proteomes" id="UP000824145"/>
    </source>
</evidence>
<evidence type="ECO:0000256" key="4">
    <source>
        <dbReference type="PROSITE-ProRule" id="PRU00236"/>
    </source>
</evidence>
<dbReference type="AlphaFoldDB" id="A0A9D1SJP6"/>
<dbReference type="GO" id="GO:0046872">
    <property type="term" value="F:metal ion binding"/>
    <property type="evidence" value="ECO:0007669"/>
    <property type="project" value="UniProtKB-KW"/>
</dbReference>
<dbReference type="PANTHER" id="PTHR11085">
    <property type="entry name" value="NAD-DEPENDENT PROTEIN DEACYLASE SIRTUIN-5, MITOCHONDRIAL-RELATED"/>
    <property type="match status" value="1"/>
</dbReference>
<feature type="binding site" evidence="4">
    <location>
        <position position="153"/>
    </location>
    <ligand>
        <name>Zn(2+)</name>
        <dbReference type="ChEBI" id="CHEBI:29105"/>
    </ligand>
</feature>
<sequence>MNGESVEKLAHMIARGGVVLFGGAGMSTESGIPDFRSKDGLYAQKFAYPPEVMLSHSFFMTHTREFFDFYREKILICLSKSPNAAHILCAEWEKRGLWDAVVTQNIDGLHAAAGSKKVFELHGSVMRNYCRKCGKSFSAQFIQNASGVPRCDCGGVVKPDVVLYEEALSEEVMRGAISAVARAKTLIIAGTSLTVYPAAAMPQYFGGENLVLINRDITPLDKKADLVFHEKVGDVFSACARVL</sequence>
<dbReference type="InterPro" id="IPR026591">
    <property type="entry name" value="Sirtuin_cat_small_dom_sf"/>
</dbReference>
<feature type="binding site" evidence="4">
    <location>
        <position position="130"/>
    </location>
    <ligand>
        <name>Zn(2+)</name>
        <dbReference type="ChEBI" id="CHEBI:29105"/>
    </ligand>
</feature>
<evidence type="ECO:0000256" key="3">
    <source>
        <dbReference type="ARBA" id="ARBA00023027"/>
    </source>
</evidence>
<feature type="binding site" evidence="4">
    <location>
        <position position="133"/>
    </location>
    <ligand>
        <name>Zn(2+)</name>
        <dbReference type="ChEBI" id="CHEBI:29105"/>
    </ligand>
</feature>
<evidence type="ECO:0000256" key="1">
    <source>
        <dbReference type="ARBA" id="ARBA00012928"/>
    </source>
</evidence>
<protein>
    <recommendedName>
        <fullName evidence="1">protein acetyllysine N-acetyltransferase</fullName>
        <ecNumber evidence="1">2.3.1.286</ecNumber>
    </recommendedName>
</protein>
<dbReference type="GO" id="GO:0070403">
    <property type="term" value="F:NAD+ binding"/>
    <property type="evidence" value="ECO:0007669"/>
    <property type="project" value="InterPro"/>
</dbReference>
<gene>
    <name evidence="6" type="ORF">IAB07_00015</name>
</gene>
<dbReference type="InterPro" id="IPR029035">
    <property type="entry name" value="DHS-like_NAD/FAD-binding_dom"/>
</dbReference>
<reference evidence="6" key="1">
    <citation type="submission" date="2020-10" db="EMBL/GenBank/DDBJ databases">
        <authorList>
            <person name="Gilroy R."/>
        </authorList>
    </citation>
    <scope>NUCLEOTIDE SEQUENCE</scope>
    <source>
        <strain evidence="6">9366</strain>
    </source>
</reference>
<keyword evidence="3" id="KW-0520">NAD</keyword>
<evidence type="ECO:0000313" key="6">
    <source>
        <dbReference type="EMBL" id="HIU62137.1"/>
    </source>
</evidence>
<dbReference type="PROSITE" id="PS50305">
    <property type="entry name" value="SIRTUIN"/>
    <property type="match status" value="1"/>
</dbReference>
<dbReference type="InterPro" id="IPR026590">
    <property type="entry name" value="Ssirtuin_cat_dom"/>
</dbReference>
<name>A0A9D1SJP6_9FIRM</name>
<dbReference type="Proteomes" id="UP000824145">
    <property type="component" value="Unassembled WGS sequence"/>
</dbReference>
<proteinExistence type="predicted"/>
<dbReference type="EC" id="2.3.1.286" evidence="1"/>
<keyword evidence="2" id="KW-0808">Transferase</keyword>